<evidence type="ECO:0000256" key="5">
    <source>
        <dbReference type="PIRSR" id="PIRSR006113-2"/>
    </source>
</evidence>
<name>D7D9L9_STAHD</name>
<dbReference type="EMBL" id="CP002051">
    <property type="protein sequence ID" value="ADI32465.1"/>
    <property type="molecule type" value="Genomic_DNA"/>
</dbReference>
<feature type="active site" description="Proton acceptor" evidence="4">
    <location>
        <position position="25"/>
    </location>
</feature>
<keyword evidence="7" id="KW-1185">Reference proteome</keyword>
<evidence type="ECO:0000256" key="1">
    <source>
        <dbReference type="ARBA" id="ARBA00022723"/>
    </source>
</evidence>
<organism evidence="6 7">
    <name type="scientific">Staphylothermus hellenicus (strain DSM 12710 / JCM 10830 / BK20S6-10-b1 / P8)</name>
    <dbReference type="NCBI Taxonomy" id="591019"/>
    <lineage>
        <taxon>Archaea</taxon>
        <taxon>Thermoproteota</taxon>
        <taxon>Thermoprotei</taxon>
        <taxon>Desulfurococcales</taxon>
        <taxon>Desulfurococcaceae</taxon>
        <taxon>Staphylothermus</taxon>
    </lineage>
</organism>
<dbReference type="STRING" id="591019.Shell_1376"/>
<feature type="active site" description="Charge relay system" evidence="4">
    <location>
        <position position="69"/>
    </location>
</feature>
<protein>
    <recommendedName>
        <fullName evidence="8">6-pyruvoyl tetrahydropterin synthase</fullName>
    </recommendedName>
</protein>
<dbReference type="Proteomes" id="UP000002573">
    <property type="component" value="Chromosome"/>
</dbReference>
<evidence type="ECO:0000256" key="4">
    <source>
        <dbReference type="PIRSR" id="PIRSR006113-1"/>
    </source>
</evidence>
<dbReference type="AlphaFoldDB" id="D7D9L9"/>
<feature type="binding site" evidence="5">
    <location>
        <position position="31"/>
    </location>
    <ligand>
        <name>Zn(2+)</name>
        <dbReference type="ChEBI" id="CHEBI:29105"/>
    </ligand>
</feature>
<dbReference type="PANTHER" id="PTHR12589:SF7">
    <property type="entry name" value="6-PYRUVOYL TETRAHYDROBIOPTERIN SYNTHASE"/>
    <property type="match status" value="1"/>
</dbReference>
<reference evidence="7" key="1">
    <citation type="submission" date="2010-05" db="EMBL/GenBank/DDBJ databases">
        <title>Complete sequence of Staphylothermus hellenicus DSM 12710.</title>
        <authorList>
            <consortium name="US DOE Joint Genome Institute"/>
            <person name="Lucas S."/>
            <person name="Copeland A."/>
            <person name="Lapidus A."/>
            <person name="Cheng J.-F."/>
            <person name="Bruce D."/>
            <person name="Goodwin L."/>
            <person name="Pitluck S."/>
            <person name="Davenport K."/>
            <person name="Detter J.C."/>
            <person name="Han C."/>
            <person name="Tapia R."/>
            <person name="Larimer F."/>
            <person name="Land M."/>
            <person name="Hauser L."/>
            <person name="Kyrpides N."/>
            <person name="Mikhailova N."/>
            <person name="Anderson I.J."/>
            <person name="Woyke T."/>
        </authorList>
    </citation>
    <scope>NUCLEOTIDE SEQUENCE [LARGE SCALE GENOMIC DNA]</scope>
    <source>
        <strain evidence="7">DSM 12710 / JCM 10830 / BK20S6-10-b1 / P8</strain>
    </source>
</reference>
<keyword evidence="1 5" id="KW-0479">Metal-binding</keyword>
<dbReference type="HOGENOM" id="CLU_111016_6_0_2"/>
<evidence type="ECO:0000313" key="6">
    <source>
        <dbReference type="EMBL" id="ADI32465.1"/>
    </source>
</evidence>
<dbReference type="GeneID" id="9234667"/>
<dbReference type="InterPro" id="IPR007115">
    <property type="entry name" value="6-PTP_synth/QueD"/>
</dbReference>
<evidence type="ECO:0000313" key="7">
    <source>
        <dbReference type="Proteomes" id="UP000002573"/>
    </source>
</evidence>
<proteinExistence type="predicted"/>
<dbReference type="GO" id="GO:0046872">
    <property type="term" value="F:metal ion binding"/>
    <property type="evidence" value="ECO:0007669"/>
    <property type="project" value="UniProtKB-KW"/>
</dbReference>
<feature type="binding site" evidence="5">
    <location>
        <position position="16"/>
    </location>
    <ligand>
        <name>Zn(2+)</name>
        <dbReference type="ChEBI" id="CHEBI:29105"/>
    </ligand>
</feature>
<dbReference type="KEGG" id="shc:Shell_1376"/>
<dbReference type="SUPFAM" id="SSF55620">
    <property type="entry name" value="Tetrahydrobiopterin biosynthesis enzymes-like"/>
    <property type="match status" value="1"/>
</dbReference>
<keyword evidence="2 5" id="KW-0862">Zinc</keyword>
<sequence length="137" mass="15589">MRICVGVENLDFDAAHYTKGISDKCMNIHGHTFKVSVEVCGDIHQDTGMVIDFGILKNVLKKIINEYDHTIIVPKKDMDKIIIKGPFKSKIKVIDYPEATTEYIALDIAKRVKEELGLYVKVKLYEGSRNYVVVELD</sequence>
<dbReference type="Gene3D" id="3.30.479.10">
    <property type="entry name" value="6-pyruvoyl tetrahydropterin synthase/QueD"/>
    <property type="match status" value="1"/>
</dbReference>
<dbReference type="eggNOG" id="arCOG02172">
    <property type="taxonomic scope" value="Archaea"/>
</dbReference>
<feature type="active site" description="Charge relay system" evidence="4">
    <location>
        <position position="126"/>
    </location>
</feature>
<dbReference type="RefSeq" id="WP_013143663.1">
    <property type="nucleotide sequence ID" value="NC_014205.1"/>
</dbReference>
<accession>D7D9L9</accession>
<dbReference type="GO" id="GO:0016829">
    <property type="term" value="F:lyase activity"/>
    <property type="evidence" value="ECO:0007669"/>
    <property type="project" value="UniProtKB-KW"/>
</dbReference>
<dbReference type="OrthoDB" id="6529at2157"/>
<reference evidence="6 7" key="2">
    <citation type="journal article" date="2011" name="Stand. Genomic Sci.">
        <title>Complete genome sequence of Staphylothermus hellenicus P8.</title>
        <authorList>
            <person name="Anderson I."/>
            <person name="Wirth R."/>
            <person name="Lucas S."/>
            <person name="Copeland A."/>
            <person name="Lapidus A."/>
            <person name="Cheng J.F."/>
            <person name="Goodwin L."/>
            <person name="Pitluck S."/>
            <person name="Davenport K."/>
            <person name="Detter J.C."/>
            <person name="Han C."/>
            <person name="Tapia R."/>
            <person name="Land M."/>
            <person name="Hauser L."/>
            <person name="Pati A."/>
            <person name="Mikhailova N."/>
            <person name="Woyke T."/>
            <person name="Klenk H.P."/>
            <person name="Kyrpides N."/>
            <person name="Ivanova N."/>
        </authorList>
    </citation>
    <scope>NUCLEOTIDE SEQUENCE [LARGE SCALE GENOMIC DNA]</scope>
    <source>
        <strain evidence="7">DSM 12710 / JCM 10830 / BK20S6-10-b1 / P8</strain>
    </source>
</reference>
<gene>
    <name evidence="6" type="ordered locus">Shell_1376</name>
</gene>
<dbReference type="PIRSF" id="PIRSF006113">
    <property type="entry name" value="PTP_synth"/>
    <property type="match status" value="1"/>
</dbReference>
<evidence type="ECO:0000256" key="3">
    <source>
        <dbReference type="ARBA" id="ARBA00023239"/>
    </source>
</evidence>
<comment type="cofactor">
    <cofactor evidence="5">
        <name>Zn(2+)</name>
        <dbReference type="ChEBI" id="CHEBI:29105"/>
    </cofactor>
    <text evidence="5">Binds 1 zinc ion per subunit.</text>
</comment>
<dbReference type="PANTHER" id="PTHR12589">
    <property type="entry name" value="PYRUVOYL TETRAHYDROBIOPTERIN SYNTHASE"/>
    <property type="match status" value="1"/>
</dbReference>
<evidence type="ECO:0008006" key="8">
    <source>
        <dbReference type="Google" id="ProtNLM"/>
    </source>
</evidence>
<feature type="binding site" evidence="5">
    <location>
        <position position="29"/>
    </location>
    <ligand>
        <name>Zn(2+)</name>
        <dbReference type="ChEBI" id="CHEBI:29105"/>
    </ligand>
</feature>
<dbReference type="Pfam" id="PF01242">
    <property type="entry name" value="PTPS"/>
    <property type="match status" value="1"/>
</dbReference>
<keyword evidence="3" id="KW-0456">Lyase</keyword>
<dbReference type="InterPro" id="IPR038418">
    <property type="entry name" value="6-PTP_synth/QueD_sf"/>
</dbReference>
<evidence type="ECO:0000256" key="2">
    <source>
        <dbReference type="ARBA" id="ARBA00022833"/>
    </source>
</evidence>